<comment type="caution">
    <text evidence="19">The sequence shown here is derived from an EMBL/GenBank/DDBJ whole genome shotgun (WGS) entry which is preliminary data.</text>
</comment>
<evidence type="ECO:0000256" key="6">
    <source>
        <dbReference type="ARBA" id="ARBA00022759"/>
    </source>
</evidence>
<evidence type="ECO:0000256" key="1">
    <source>
        <dbReference type="ARBA" id="ARBA00004173"/>
    </source>
</evidence>
<dbReference type="Pfam" id="PF00752">
    <property type="entry name" value="XPG_N"/>
    <property type="match status" value="1"/>
</dbReference>
<evidence type="ECO:0000256" key="8">
    <source>
        <dbReference type="ARBA" id="ARBA00022801"/>
    </source>
</evidence>
<organism evidence="19 20">
    <name type="scientific">Calicophoron daubneyi</name>
    <name type="common">Rumen fluke</name>
    <name type="synonym">Paramphistomum daubneyi</name>
    <dbReference type="NCBI Taxonomy" id="300641"/>
    <lineage>
        <taxon>Eukaryota</taxon>
        <taxon>Metazoa</taxon>
        <taxon>Spiralia</taxon>
        <taxon>Lophotrochozoa</taxon>
        <taxon>Platyhelminthes</taxon>
        <taxon>Trematoda</taxon>
        <taxon>Digenea</taxon>
        <taxon>Plagiorchiida</taxon>
        <taxon>Pronocephalata</taxon>
        <taxon>Paramphistomoidea</taxon>
        <taxon>Paramphistomidae</taxon>
        <taxon>Calicophoron</taxon>
    </lineage>
</organism>
<dbReference type="EMBL" id="CAXLJL010000434">
    <property type="protein sequence ID" value="CAL5137736.1"/>
    <property type="molecule type" value="Genomic_DNA"/>
</dbReference>
<dbReference type="GO" id="GO:0000287">
    <property type="term" value="F:magnesium ion binding"/>
    <property type="evidence" value="ECO:0007669"/>
    <property type="project" value="UniProtKB-UniRule"/>
</dbReference>
<keyword evidence="6 15" id="KW-0255">Endonuclease</keyword>
<dbReference type="Gene3D" id="3.40.50.1010">
    <property type="entry name" value="5'-nuclease"/>
    <property type="match status" value="1"/>
</dbReference>
<evidence type="ECO:0000256" key="2">
    <source>
        <dbReference type="ARBA" id="ARBA00022553"/>
    </source>
</evidence>
<dbReference type="InterPro" id="IPR019974">
    <property type="entry name" value="XPG_CS"/>
</dbReference>
<evidence type="ECO:0000256" key="10">
    <source>
        <dbReference type="ARBA" id="ARBA00022842"/>
    </source>
</evidence>
<evidence type="ECO:0000256" key="16">
    <source>
        <dbReference type="SAM" id="MobiDB-lite"/>
    </source>
</evidence>
<evidence type="ECO:0000256" key="11">
    <source>
        <dbReference type="ARBA" id="ARBA00023128"/>
    </source>
</evidence>
<name>A0AAV2TLM0_CALDB</name>
<evidence type="ECO:0000313" key="20">
    <source>
        <dbReference type="Proteomes" id="UP001497525"/>
    </source>
</evidence>
<dbReference type="PRINTS" id="PR00853">
    <property type="entry name" value="XPGRADSUPER"/>
</dbReference>
<feature type="domain" description="XPG-I" evidence="17">
    <location>
        <begin position="146"/>
        <end position="218"/>
    </location>
</feature>
<evidence type="ECO:0000259" key="17">
    <source>
        <dbReference type="SMART" id="SM00484"/>
    </source>
</evidence>
<evidence type="ECO:0000256" key="14">
    <source>
        <dbReference type="ARBA" id="ARBA00034726"/>
    </source>
</evidence>
<keyword evidence="5 15" id="KW-0479">Metal-binding</keyword>
<dbReference type="GO" id="GO:0043137">
    <property type="term" value="P:DNA replication, removal of RNA primer"/>
    <property type="evidence" value="ECO:0007669"/>
    <property type="project" value="UniProtKB-UniRule"/>
</dbReference>
<dbReference type="CDD" id="cd09867">
    <property type="entry name" value="PIN_FEN1"/>
    <property type="match status" value="1"/>
</dbReference>
<dbReference type="GO" id="GO:0005730">
    <property type="term" value="C:nucleolus"/>
    <property type="evidence" value="ECO:0007669"/>
    <property type="project" value="UniProtKB-SubCell"/>
</dbReference>
<keyword evidence="8 15" id="KW-0378">Hydrolase</keyword>
<dbReference type="EC" id="3.1.-.-" evidence="15"/>
<keyword evidence="11 15" id="KW-0496">Mitochondrion</keyword>
<evidence type="ECO:0000256" key="7">
    <source>
        <dbReference type="ARBA" id="ARBA00022763"/>
    </source>
</evidence>
<dbReference type="InterPro" id="IPR029060">
    <property type="entry name" value="PIN-like_dom_sf"/>
</dbReference>
<reference evidence="19" key="1">
    <citation type="submission" date="2024-06" db="EMBL/GenBank/DDBJ databases">
        <authorList>
            <person name="Liu X."/>
            <person name="Lenzi L."/>
            <person name="Haldenby T S."/>
            <person name="Uol C."/>
        </authorList>
    </citation>
    <scope>NUCLEOTIDE SEQUENCE</scope>
</reference>
<dbReference type="GO" id="GO:0008409">
    <property type="term" value="F:5'-3' exonuclease activity"/>
    <property type="evidence" value="ECO:0007669"/>
    <property type="project" value="UniProtKB-UniRule"/>
</dbReference>
<evidence type="ECO:0000256" key="4">
    <source>
        <dbReference type="ARBA" id="ARBA00022722"/>
    </source>
</evidence>
<dbReference type="InterPro" id="IPR008918">
    <property type="entry name" value="HhH2"/>
</dbReference>
<evidence type="ECO:0000256" key="3">
    <source>
        <dbReference type="ARBA" id="ARBA00022705"/>
    </source>
</evidence>
<comment type="cofactor">
    <cofactor evidence="15">
        <name>Mg(2+)</name>
        <dbReference type="ChEBI" id="CHEBI:18420"/>
    </cofactor>
    <text evidence="15">Binds 2 magnesium ions per subunit. They probably participate in the reaction catalyzed by the enzyme. May bind an additional third magnesium ion after substrate binding.</text>
</comment>
<dbReference type="GO" id="GO:0005654">
    <property type="term" value="C:nucleoplasm"/>
    <property type="evidence" value="ECO:0007669"/>
    <property type="project" value="UniProtKB-SubCell"/>
</dbReference>
<keyword evidence="9 15" id="KW-0269">Exonuclease</keyword>
<gene>
    <name evidence="19" type="ORF">CDAUBV1_LOCUS12063</name>
</gene>
<evidence type="ECO:0000256" key="12">
    <source>
        <dbReference type="ARBA" id="ARBA00023204"/>
    </source>
</evidence>
<dbReference type="SMART" id="SM00485">
    <property type="entry name" value="XPGN"/>
    <property type="match status" value="1"/>
</dbReference>
<dbReference type="HAMAP" id="MF_00614">
    <property type="entry name" value="Fen"/>
    <property type="match status" value="1"/>
</dbReference>
<keyword evidence="2 15" id="KW-0597">Phosphoprotein</keyword>
<dbReference type="SUPFAM" id="SSF88723">
    <property type="entry name" value="PIN domain-like"/>
    <property type="match status" value="1"/>
</dbReference>
<dbReference type="GO" id="GO:0005739">
    <property type="term" value="C:mitochondrion"/>
    <property type="evidence" value="ECO:0007669"/>
    <property type="project" value="UniProtKB-SubCell"/>
</dbReference>
<dbReference type="InterPro" id="IPR023426">
    <property type="entry name" value="Flap_endonuc"/>
</dbReference>
<evidence type="ECO:0000256" key="9">
    <source>
        <dbReference type="ARBA" id="ARBA00022839"/>
    </source>
</evidence>
<evidence type="ECO:0000259" key="18">
    <source>
        <dbReference type="SMART" id="SM00485"/>
    </source>
</evidence>
<dbReference type="Gene3D" id="1.10.150.20">
    <property type="entry name" value="5' to 3' exonuclease, C-terminal subdomain"/>
    <property type="match status" value="1"/>
</dbReference>
<comment type="function">
    <text evidence="15">Structure-specific nuclease with 5'-flap endonuclease and 5'-3' exonuclease activities involved in DNA replication and repair. During DNA replication, cleaves the 5'-overhanging flap structure that is generated by displacement synthesis when DNA polymerase encounters the 5'-end of a downstream Okazaki fragment. It enters the flap from the 5'-end and then tracks to cleave the flap base, leaving a nick for ligation. Also involved in the long patch base excision repair (LP-BER) pathway, by cleaving within the apurinic/apyrimidinic (AP) site-terminated flap. Acts as a genome stabilization factor that prevents flaps from equilibrating into structures that lead to duplications and deletions. Also possesses 5'-3' exonuclease activity on nicked or gapped double-stranded DNA, and exhibits RNase H activity. Also involved in replication and repair of rDNA and in repairing mitochondrial DNA.</text>
</comment>
<evidence type="ECO:0000256" key="5">
    <source>
        <dbReference type="ARBA" id="ARBA00022723"/>
    </source>
</evidence>
<dbReference type="InterPro" id="IPR006084">
    <property type="entry name" value="XPG/Rad2"/>
</dbReference>
<feature type="domain" description="XPG N-terminal" evidence="18">
    <location>
        <begin position="1"/>
        <end position="107"/>
    </location>
</feature>
<dbReference type="GO" id="GO:0003677">
    <property type="term" value="F:DNA binding"/>
    <property type="evidence" value="ECO:0007669"/>
    <property type="project" value="UniProtKB-UniRule"/>
</dbReference>
<keyword evidence="3 15" id="KW-0235">DNA replication</keyword>
<dbReference type="CDD" id="cd09907">
    <property type="entry name" value="H3TH_FEN1-Euk"/>
    <property type="match status" value="1"/>
</dbReference>
<proteinExistence type="inferred from homology"/>
<dbReference type="SUPFAM" id="SSF47807">
    <property type="entry name" value="5' to 3' exonuclease, C-terminal subdomain"/>
    <property type="match status" value="1"/>
</dbReference>
<dbReference type="GO" id="GO:0017108">
    <property type="term" value="F:5'-flap endonuclease activity"/>
    <property type="evidence" value="ECO:0007669"/>
    <property type="project" value="UniProtKB-UniRule"/>
</dbReference>
<keyword evidence="13 15" id="KW-0539">Nucleus</keyword>
<dbReference type="Proteomes" id="UP001497525">
    <property type="component" value="Unassembled WGS sequence"/>
</dbReference>
<dbReference type="PANTHER" id="PTHR11081">
    <property type="entry name" value="FLAP ENDONUCLEASE FAMILY MEMBER"/>
    <property type="match status" value="1"/>
</dbReference>
<dbReference type="GO" id="GO:0006284">
    <property type="term" value="P:base-excision repair"/>
    <property type="evidence" value="ECO:0007669"/>
    <property type="project" value="UniProtKB-UniRule"/>
</dbReference>
<dbReference type="Pfam" id="PF00867">
    <property type="entry name" value="XPG_I"/>
    <property type="match status" value="1"/>
</dbReference>
<dbReference type="PROSITE" id="PS00842">
    <property type="entry name" value="XPG_2"/>
    <property type="match status" value="1"/>
</dbReference>
<keyword evidence="10 15" id="KW-0460">Magnesium</keyword>
<accession>A0AAV2TLM0</accession>
<dbReference type="InterPro" id="IPR006085">
    <property type="entry name" value="XPG_DNA_repair_N"/>
</dbReference>
<sequence>MGVHQLSKVIGDNAPKAIKNSDIKSYFGRKVAIDASMSIYQFLIAVRQEGNTLMNAEGESTSHLMGMFYRTIRMVENGIKPVYVFEGKPPSMKAGELAKRTERRIESSKELAKAEAEEDLEAIEKFSKRLVKVTPQHNEDCKQLLKLMGIPYVNAPGEAEAQCAVLAKAGKVYAVGTEDMDALAFGAPVLLRHLTFSEARKLPIQEFNLSSILSGLDVTMDQFVDLCILLGCDYVDTIRGIGPKKAVDLLQKHKSIDGVVKNLDQTKYPVPEDWPYTEAKKLFIHPDVTDPETIEIKWSEPDEEGLVEFLCHKHGFNEERIRNGAKKLFKAKNTNLQGRIDNFFTAMPSKPKDPVKPEAKVKKEEPTPKNRKRSSTTGGPGAYKRPK</sequence>
<evidence type="ECO:0000313" key="19">
    <source>
        <dbReference type="EMBL" id="CAL5137736.1"/>
    </source>
</evidence>
<feature type="compositionally biased region" description="Basic and acidic residues" evidence="16">
    <location>
        <begin position="350"/>
        <end position="368"/>
    </location>
</feature>
<dbReference type="FunFam" id="1.10.150.20:FF:000009">
    <property type="entry name" value="Flap endonuclease 1"/>
    <property type="match status" value="1"/>
</dbReference>
<keyword evidence="12 15" id="KW-0234">DNA repair</keyword>
<protein>
    <recommendedName>
        <fullName evidence="15">Flap endonuclease 1</fullName>
        <shortName evidence="15">FEN-1</shortName>
        <ecNumber evidence="15">3.1.-.-</ecNumber>
    </recommendedName>
    <alternativeName>
        <fullName evidence="15">Flap structure-specific endonuclease 1</fullName>
    </alternativeName>
</protein>
<dbReference type="AlphaFoldDB" id="A0AAV2TLM0"/>
<evidence type="ECO:0000256" key="15">
    <source>
        <dbReference type="HAMAP-Rule" id="MF_03140"/>
    </source>
</evidence>
<keyword evidence="4 15" id="KW-0540">Nuclease</keyword>
<keyword evidence="7 15" id="KW-0227">DNA damage</keyword>
<feature type="region of interest" description="Disordered" evidence="16">
    <location>
        <begin position="343"/>
        <end position="387"/>
    </location>
</feature>
<dbReference type="SMART" id="SM00484">
    <property type="entry name" value="XPGI"/>
    <property type="match status" value="1"/>
</dbReference>
<dbReference type="InterPro" id="IPR006086">
    <property type="entry name" value="XPG-I_dom"/>
</dbReference>
<comment type="similarity">
    <text evidence="14 15">Belongs to the XPG/RAD2 endonuclease family. FEN1 subfamily.</text>
</comment>
<comment type="subcellular location">
    <subcellularLocation>
        <location evidence="1 15">Mitochondrion</location>
    </subcellularLocation>
    <subcellularLocation>
        <location evidence="15">Nucleus</location>
        <location evidence="15">Nucleolus</location>
    </subcellularLocation>
    <subcellularLocation>
        <location evidence="15">Nucleus</location>
        <location evidence="15">Nucleoplasm</location>
    </subcellularLocation>
    <text evidence="15">Resides mostly in the nucleoli and relocalizes to the nucleoplasm upon DNA damage.</text>
</comment>
<dbReference type="PANTHER" id="PTHR11081:SF9">
    <property type="entry name" value="FLAP ENDONUCLEASE 1"/>
    <property type="match status" value="1"/>
</dbReference>
<dbReference type="SMART" id="SM00279">
    <property type="entry name" value="HhH2"/>
    <property type="match status" value="1"/>
</dbReference>
<dbReference type="FunFam" id="3.40.50.1010:FF:000003">
    <property type="entry name" value="Flap endonuclease 1"/>
    <property type="match status" value="1"/>
</dbReference>
<evidence type="ECO:0000256" key="13">
    <source>
        <dbReference type="ARBA" id="ARBA00023242"/>
    </source>
</evidence>
<dbReference type="InterPro" id="IPR036279">
    <property type="entry name" value="5-3_exonuclease_C_sf"/>
</dbReference>